<dbReference type="PANTHER" id="PTHR33332">
    <property type="entry name" value="REVERSE TRANSCRIPTASE DOMAIN-CONTAINING PROTEIN"/>
    <property type="match status" value="1"/>
</dbReference>
<name>A0A7M5TVF7_9CNID</name>
<dbReference type="EnsemblMetazoa" id="CLYHEMT002510.1">
    <property type="protein sequence ID" value="CLYHEMP002510.1"/>
    <property type="gene ID" value="CLYHEMG002510"/>
</dbReference>
<dbReference type="InterPro" id="IPR000477">
    <property type="entry name" value="RT_dom"/>
</dbReference>
<organism evidence="3 4">
    <name type="scientific">Clytia hemisphaerica</name>
    <dbReference type="NCBI Taxonomy" id="252671"/>
    <lineage>
        <taxon>Eukaryota</taxon>
        <taxon>Metazoa</taxon>
        <taxon>Cnidaria</taxon>
        <taxon>Hydrozoa</taxon>
        <taxon>Hydroidolina</taxon>
        <taxon>Leptothecata</taxon>
        <taxon>Obeliida</taxon>
        <taxon>Clytiidae</taxon>
        <taxon>Clytia</taxon>
    </lineage>
</organism>
<dbReference type="AlphaFoldDB" id="A0A7M5TVF7"/>
<keyword evidence="1" id="KW-0812">Transmembrane</keyword>
<evidence type="ECO:0000313" key="3">
    <source>
        <dbReference type="EnsemblMetazoa" id="CLYHEMP002510.1"/>
    </source>
</evidence>
<dbReference type="Proteomes" id="UP000594262">
    <property type="component" value="Unplaced"/>
</dbReference>
<dbReference type="OrthoDB" id="5952862at2759"/>
<dbReference type="SUPFAM" id="SSF56672">
    <property type="entry name" value="DNA/RNA polymerases"/>
    <property type="match status" value="1"/>
</dbReference>
<dbReference type="PROSITE" id="PS50878">
    <property type="entry name" value="RT_POL"/>
    <property type="match status" value="1"/>
</dbReference>
<accession>A0A7M5TVF7</accession>
<keyword evidence="1" id="KW-1133">Transmembrane helix</keyword>
<keyword evidence="4" id="KW-1185">Reference proteome</keyword>
<proteinExistence type="predicted"/>
<sequence>MVNQMLPFLDTFLSKFLCGFRKGHSTQHALINLLRRWQNHLSSGDKVGALLMDLSKAFDVLPHNLLLAKLQAYGFESPSLNLIQSYIFNRNHLVRISSIFSEWLTAKSGVPQGSVLGPILFNVFINDMFIIFNEDDICTFADDNTLSEAGKTLEIVCTMLSKKAKLMLDWYAQNSLVANSAKFQVIFPGSPKCNISLIINGSIIDSSEIVKLLGVLIDDKLCFYPHLLHITSNANNKIKALMRIRTILSQEKRDILYFTFIMSIFNYCPLIWMFCSKTAHALINKTHYRALKARFSNFTESFEKLLVRSNSIKIHDRNIKLMLCEVFKSQKKLGPKILHDIFETKKRPYALRSGDLLEIPNYAFTDSFDFRATMTWNEIPSVIKSVETLLDFKNKLDETTISCRCNYCR</sequence>
<feature type="transmembrane region" description="Helical" evidence="1">
    <location>
        <begin position="255"/>
        <end position="274"/>
    </location>
</feature>
<protein>
    <recommendedName>
        <fullName evidence="2">Reverse transcriptase domain-containing protein</fullName>
    </recommendedName>
</protein>
<dbReference type="InterPro" id="IPR043502">
    <property type="entry name" value="DNA/RNA_pol_sf"/>
</dbReference>
<feature type="domain" description="Reverse transcriptase" evidence="2">
    <location>
        <begin position="1"/>
        <end position="217"/>
    </location>
</feature>
<evidence type="ECO:0000256" key="1">
    <source>
        <dbReference type="SAM" id="Phobius"/>
    </source>
</evidence>
<reference evidence="3" key="1">
    <citation type="submission" date="2021-01" db="UniProtKB">
        <authorList>
            <consortium name="EnsemblMetazoa"/>
        </authorList>
    </citation>
    <scope>IDENTIFICATION</scope>
</reference>
<dbReference type="Pfam" id="PF00078">
    <property type="entry name" value="RVT_1"/>
    <property type="match status" value="1"/>
</dbReference>
<evidence type="ECO:0000259" key="2">
    <source>
        <dbReference type="PROSITE" id="PS50878"/>
    </source>
</evidence>
<evidence type="ECO:0000313" key="4">
    <source>
        <dbReference type="Proteomes" id="UP000594262"/>
    </source>
</evidence>
<keyword evidence="1" id="KW-0472">Membrane</keyword>